<dbReference type="AlphaFoldDB" id="A0ABD3BK61"/>
<evidence type="ECO:0000256" key="1">
    <source>
        <dbReference type="SAM" id="MobiDB-lite"/>
    </source>
</evidence>
<name>A0ABD3BK61_9LAMI</name>
<feature type="compositionally biased region" description="Low complexity" evidence="1">
    <location>
        <begin position="188"/>
        <end position="198"/>
    </location>
</feature>
<protein>
    <recommendedName>
        <fullName evidence="4">Symplekin/Pta1 N-terminal domain-containing protein</fullName>
    </recommendedName>
</protein>
<dbReference type="PANTHER" id="PTHR47184">
    <property type="entry name" value="PHOSPHATIDYLINOSITOL 3-AND 4-KINASE FAMILY PROTEIN-RELATED"/>
    <property type="match status" value="1"/>
</dbReference>
<dbReference type="EMBL" id="JAVIJP010000081">
    <property type="protein sequence ID" value="KAL3617506.1"/>
    <property type="molecule type" value="Genomic_DNA"/>
</dbReference>
<feature type="region of interest" description="Disordered" evidence="1">
    <location>
        <begin position="175"/>
        <end position="224"/>
    </location>
</feature>
<sequence>MEGAKNLGLNGDAMVDGERNSEGFFASFRQISDDNDDKELHGGDRVTQGLSTVWSLMLLRPPIRDACLRIALKSAVHHLEEVRMKAIRLVANKLYPLPSISKDIEDFAKDMLLLVASDNETSKKEADGTHAELQKLPTAQLENALNRTPGLKAPLIAHASEPLIRSSLPRSTLVVLGLVSEPPPPPKTSTQPQPTQSQNEAGGDSENEAVTTTDKSKESPSPAS</sequence>
<evidence type="ECO:0008006" key="4">
    <source>
        <dbReference type="Google" id="ProtNLM"/>
    </source>
</evidence>
<accession>A0ABD3BK61</accession>
<dbReference type="Proteomes" id="UP001632038">
    <property type="component" value="Unassembled WGS sequence"/>
</dbReference>
<evidence type="ECO:0000313" key="2">
    <source>
        <dbReference type="EMBL" id="KAL3617506.1"/>
    </source>
</evidence>
<organism evidence="2 3">
    <name type="scientific">Castilleja foliolosa</name>
    <dbReference type="NCBI Taxonomy" id="1961234"/>
    <lineage>
        <taxon>Eukaryota</taxon>
        <taxon>Viridiplantae</taxon>
        <taxon>Streptophyta</taxon>
        <taxon>Embryophyta</taxon>
        <taxon>Tracheophyta</taxon>
        <taxon>Spermatophyta</taxon>
        <taxon>Magnoliopsida</taxon>
        <taxon>eudicotyledons</taxon>
        <taxon>Gunneridae</taxon>
        <taxon>Pentapetalae</taxon>
        <taxon>asterids</taxon>
        <taxon>lamiids</taxon>
        <taxon>Lamiales</taxon>
        <taxon>Orobanchaceae</taxon>
        <taxon>Pedicularideae</taxon>
        <taxon>Castillejinae</taxon>
        <taxon>Castilleja</taxon>
    </lineage>
</organism>
<reference evidence="3" key="1">
    <citation type="journal article" date="2024" name="IScience">
        <title>Strigolactones Initiate the Formation of Haustorium-like Structures in Castilleja.</title>
        <authorList>
            <person name="Buerger M."/>
            <person name="Peterson D."/>
            <person name="Chory J."/>
        </authorList>
    </citation>
    <scope>NUCLEOTIDE SEQUENCE [LARGE SCALE GENOMIC DNA]</scope>
</reference>
<proteinExistence type="predicted"/>
<feature type="compositionally biased region" description="Polar residues" evidence="1">
    <location>
        <begin position="208"/>
        <end position="224"/>
    </location>
</feature>
<dbReference type="PANTHER" id="PTHR47184:SF2">
    <property type="entry name" value="SYMPLEKIN"/>
    <property type="match status" value="1"/>
</dbReference>
<keyword evidence="3" id="KW-1185">Reference proteome</keyword>
<evidence type="ECO:0000313" key="3">
    <source>
        <dbReference type="Proteomes" id="UP001632038"/>
    </source>
</evidence>
<comment type="caution">
    <text evidence="2">The sequence shown here is derived from an EMBL/GenBank/DDBJ whole genome shotgun (WGS) entry which is preliminary data.</text>
</comment>
<gene>
    <name evidence="2" type="ORF">CASFOL_037827</name>
</gene>